<feature type="active site" evidence="5">
    <location>
        <position position="89"/>
    </location>
</feature>
<dbReference type="OrthoDB" id="9805460at2"/>
<comment type="similarity">
    <text evidence="4">Belongs to the fabD family.</text>
</comment>
<gene>
    <name evidence="7" type="ORF">FFIC_091070</name>
</gene>
<dbReference type="PANTHER" id="PTHR42681:SF1">
    <property type="entry name" value="MALONYL-COA-ACYL CARRIER PROTEIN TRANSACYLASE, MITOCHONDRIAL"/>
    <property type="match status" value="1"/>
</dbReference>
<protein>
    <recommendedName>
        <fullName evidence="4">Malonyl CoA-acyl carrier protein transacylase</fullName>
        <ecNumber evidence="4">2.3.1.39</ecNumber>
    </recommendedName>
</protein>
<dbReference type="InterPro" id="IPR024925">
    <property type="entry name" value="Malonyl_CoA-ACP_transAc"/>
</dbReference>
<keyword evidence="1 4" id="KW-0808">Transferase</keyword>
<dbReference type="PANTHER" id="PTHR42681">
    <property type="entry name" value="MALONYL-COA-ACYL CARRIER PROTEIN TRANSACYLASE, MITOCHONDRIAL"/>
    <property type="match status" value="1"/>
</dbReference>
<comment type="catalytic activity">
    <reaction evidence="3 4">
        <text>holo-[ACP] + malonyl-CoA = malonyl-[ACP] + CoA</text>
        <dbReference type="Rhea" id="RHEA:41792"/>
        <dbReference type="Rhea" id="RHEA-COMP:9623"/>
        <dbReference type="Rhea" id="RHEA-COMP:9685"/>
        <dbReference type="ChEBI" id="CHEBI:57287"/>
        <dbReference type="ChEBI" id="CHEBI:57384"/>
        <dbReference type="ChEBI" id="CHEBI:64479"/>
        <dbReference type="ChEBI" id="CHEBI:78449"/>
        <dbReference type="EC" id="2.3.1.39"/>
    </reaction>
</comment>
<dbReference type="SUPFAM" id="SSF52151">
    <property type="entry name" value="FabD/lysophospholipase-like"/>
    <property type="match status" value="1"/>
</dbReference>
<dbReference type="InterPro" id="IPR001227">
    <property type="entry name" value="Ac_transferase_dom_sf"/>
</dbReference>
<dbReference type="InterPro" id="IPR016035">
    <property type="entry name" value="Acyl_Trfase/lysoPLipase"/>
</dbReference>
<dbReference type="EMBL" id="DF967986">
    <property type="protein sequence ID" value="GAO99280.1"/>
    <property type="molecule type" value="Genomic_DNA"/>
</dbReference>
<dbReference type="InterPro" id="IPR014043">
    <property type="entry name" value="Acyl_transferase_dom"/>
</dbReference>
<dbReference type="STRING" id="157463.GCA_001047075_00204"/>
<evidence type="ECO:0000256" key="1">
    <source>
        <dbReference type="ARBA" id="ARBA00022679"/>
    </source>
</evidence>
<evidence type="ECO:0000259" key="6">
    <source>
        <dbReference type="SMART" id="SM00827"/>
    </source>
</evidence>
<evidence type="ECO:0000256" key="4">
    <source>
        <dbReference type="PIRNR" id="PIRNR000446"/>
    </source>
</evidence>
<sequence length="313" mass="33490">MKVGLLFNGQGSQQAGMGTDLYDNLPGYRAYIDRASEILGYDLNQVDQDEEKIWQTQYAQPAIVAMDAALAAVLKDAGLTDIVAGLGLSLGEYPALVANGILTFDQAIALVKDRGAYMQAVGDQNPGKMVAVLDDNQEMIVSVVTDLQKQGLKVYPANFNTFSQLVIGGVEADVDQAVAALTDAGVKRQVELPVAGAFHTPLLQDAADQMADRLAGEDFGQPAFPVYSNTTKTAFEPAMVEQTLTDQIVSPTYFADCLQQMVDAGVDTLVEIGPAATLVKFAKKIAPKEVARYTVTDLASYQKVVEALNEEKG</sequence>
<evidence type="ECO:0000256" key="5">
    <source>
        <dbReference type="PIRSR" id="PIRSR000446-1"/>
    </source>
</evidence>
<dbReference type="EC" id="2.3.1.39" evidence="4"/>
<dbReference type="GO" id="GO:0005829">
    <property type="term" value="C:cytosol"/>
    <property type="evidence" value="ECO:0007669"/>
    <property type="project" value="TreeGrafter"/>
</dbReference>
<feature type="domain" description="Malonyl-CoA:ACP transacylase (MAT)" evidence="6">
    <location>
        <begin position="6"/>
        <end position="301"/>
    </location>
</feature>
<evidence type="ECO:0000313" key="7">
    <source>
        <dbReference type="EMBL" id="GAO99280.1"/>
    </source>
</evidence>
<accession>A0A0K8MFJ3</accession>
<organism evidence="7 8">
    <name type="scientific">Fructobacillus ficulneus</name>
    <dbReference type="NCBI Taxonomy" id="157463"/>
    <lineage>
        <taxon>Bacteria</taxon>
        <taxon>Bacillati</taxon>
        <taxon>Bacillota</taxon>
        <taxon>Bacilli</taxon>
        <taxon>Lactobacillales</taxon>
        <taxon>Lactobacillaceae</taxon>
        <taxon>Fructobacillus</taxon>
    </lineage>
</organism>
<dbReference type="AlphaFoldDB" id="A0A0K8MFJ3"/>
<evidence type="ECO:0000256" key="3">
    <source>
        <dbReference type="ARBA" id="ARBA00048462"/>
    </source>
</evidence>
<dbReference type="Gene3D" id="3.30.70.250">
    <property type="entry name" value="Malonyl-CoA ACP transacylase, ACP-binding"/>
    <property type="match status" value="1"/>
</dbReference>
<dbReference type="Pfam" id="PF00698">
    <property type="entry name" value="Acyl_transf_1"/>
    <property type="match status" value="1"/>
</dbReference>
<keyword evidence="2 4" id="KW-0012">Acyltransferase</keyword>
<evidence type="ECO:0000256" key="2">
    <source>
        <dbReference type="ARBA" id="ARBA00023315"/>
    </source>
</evidence>
<dbReference type="PIRSF" id="PIRSF000446">
    <property type="entry name" value="Mct"/>
    <property type="match status" value="1"/>
</dbReference>
<feature type="active site" evidence="5">
    <location>
        <position position="199"/>
    </location>
</feature>
<dbReference type="RefSeq" id="WP_061992701.1">
    <property type="nucleotide sequence ID" value="NZ_DF967986.1"/>
</dbReference>
<dbReference type="Proteomes" id="UP000253891">
    <property type="component" value="Unassembled WGS sequence"/>
</dbReference>
<dbReference type="InterPro" id="IPR016036">
    <property type="entry name" value="Malonyl_transacylase_ACP-bd"/>
</dbReference>
<dbReference type="SUPFAM" id="SSF55048">
    <property type="entry name" value="Probable ACP-binding domain of malonyl-CoA ACP transacylase"/>
    <property type="match status" value="1"/>
</dbReference>
<dbReference type="GO" id="GO:0006633">
    <property type="term" value="P:fatty acid biosynthetic process"/>
    <property type="evidence" value="ECO:0007669"/>
    <property type="project" value="TreeGrafter"/>
</dbReference>
<dbReference type="InterPro" id="IPR050858">
    <property type="entry name" value="Mal-CoA-ACP_Trans/PKS_FabD"/>
</dbReference>
<reference evidence="7 8" key="1">
    <citation type="journal article" date="2015" name="BMC Genomics">
        <title>Comparative genomics of Fructobacillus spp. and Leuconostoc spp. reveals niche-specific evolution of Fructobacillus spp.</title>
        <authorList>
            <person name="Endo A."/>
            <person name="Tanizawa Y."/>
            <person name="Tanaka N."/>
            <person name="Maeno S."/>
            <person name="Kumar H."/>
            <person name="Shiwa Y."/>
            <person name="Okada S."/>
            <person name="Yoshikawa H."/>
            <person name="Dicks L."/>
            <person name="Nakagawa J."/>
            <person name="Arita M."/>
        </authorList>
    </citation>
    <scope>NUCLEOTIDE SEQUENCE [LARGE SCALE GENOMIC DNA]</scope>
    <source>
        <strain evidence="7 8">JCM 12225</strain>
    </source>
</reference>
<dbReference type="SMART" id="SM00827">
    <property type="entry name" value="PKS_AT"/>
    <property type="match status" value="1"/>
</dbReference>
<evidence type="ECO:0000313" key="8">
    <source>
        <dbReference type="Proteomes" id="UP000253891"/>
    </source>
</evidence>
<dbReference type="GO" id="GO:0004314">
    <property type="term" value="F:[acyl-carrier-protein] S-malonyltransferase activity"/>
    <property type="evidence" value="ECO:0007669"/>
    <property type="project" value="UniProtKB-EC"/>
</dbReference>
<proteinExistence type="inferred from homology"/>
<name>A0A0K8MFJ3_9LACO</name>
<keyword evidence="8" id="KW-1185">Reference proteome</keyword>
<dbReference type="Gene3D" id="3.40.366.10">
    <property type="entry name" value="Malonyl-Coenzyme A Acyl Carrier Protein, domain 2"/>
    <property type="match status" value="1"/>
</dbReference>